<dbReference type="Proteomes" id="UP001597237">
    <property type="component" value="Unassembled WGS sequence"/>
</dbReference>
<feature type="domain" description="SGNH hydrolase-type esterase" evidence="2">
    <location>
        <begin position="36"/>
        <end position="196"/>
    </location>
</feature>
<evidence type="ECO:0000313" key="4">
    <source>
        <dbReference type="Proteomes" id="UP001597237"/>
    </source>
</evidence>
<dbReference type="PANTHER" id="PTHR30383">
    <property type="entry name" value="THIOESTERASE 1/PROTEASE 1/LYSOPHOSPHOLIPASE L1"/>
    <property type="match status" value="1"/>
</dbReference>
<evidence type="ECO:0000256" key="1">
    <source>
        <dbReference type="SAM" id="SignalP"/>
    </source>
</evidence>
<feature type="chain" id="PRO_5045261463" evidence="1">
    <location>
        <begin position="29"/>
        <end position="213"/>
    </location>
</feature>
<gene>
    <name evidence="3" type="ORF">ACFSC0_09450</name>
</gene>
<dbReference type="InterPro" id="IPR036514">
    <property type="entry name" value="SGNH_hydro_sf"/>
</dbReference>
<keyword evidence="1" id="KW-0732">Signal</keyword>
<dbReference type="PROSITE" id="PS51318">
    <property type="entry name" value="TAT"/>
    <property type="match status" value="1"/>
</dbReference>
<dbReference type="RefSeq" id="WP_377283190.1">
    <property type="nucleotide sequence ID" value="NZ_JBHRSI010000008.1"/>
</dbReference>
<dbReference type="Gene3D" id="3.40.50.1110">
    <property type="entry name" value="SGNH hydrolase"/>
    <property type="match status" value="1"/>
</dbReference>
<dbReference type="InterPro" id="IPR051532">
    <property type="entry name" value="Ester_Hydrolysis_Enzymes"/>
</dbReference>
<dbReference type="Pfam" id="PF13472">
    <property type="entry name" value="Lipase_GDSL_2"/>
    <property type="match status" value="1"/>
</dbReference>
<dbReference type="SUPFAM" id="SSF52266">
    <property type="entry name" value="SGNH hydrolase"/>
    <property type="match status" value="1"/>
</dbReference>
<evidence type="ECO:0000313" key="3">
    <source>
        <dbReference type="EMBL" id="MFD1783616.1"/>
    </source>
</evidence>
<sequence length="213" mass="21531">MRSKTVTALTRRALIGAGMAALAAPALAAPSRRVALLGDSITSGYGLPASQALPARLQAELARIGAPAKVIGAGRSGETTAGGAARVDRAVPKDVDLCVVALGGNDLLTGADPAQVQANLDRIVRRLKARGVTVVLAGVQVPPILGGAYAQGFNGAFARVAKAHGVLFLPDMLSGVALNPRLNQPDGIHPNAQGVAVIARRLAPLVARGLSAR</sequence>
<comment type="caution">
    <text evidence="3">The sequence shown here is derived from an EMBL/GenBank/DDBJ whole genome shotgun (WGS) entry which is preliminary data.</text>
</comment>
<proteinExistence type="predicted"/>
<protein>
    <submittedName>
        <fullName evidence="3">Arylesterase</fullName>
    </submittedName>
</protein>
<dbReference type="InterPro" id="IPR006311">
    <property type="entry name" value="TAT_signal"/>
</dbReference>
<feature type="signal peptide" evidence="1">
    <location>
        <begin position="1"/>
        <end position="28"/>
    </location>
</feature>
<keyword evidence="4" id="KW-1185">Reference proteome</keyword>
<organism evidence="3 4">
    <name type="scientific">Phenylobacterium terrae</name>
    <dbReference type="NCBI Taxonomy" id="2665495"/>
    <lineage>
        <taxon>Bacteria</taxon>
        <taxon>Pseudomonadati</taxon>
        <taxon>Pseudomonadota</taxon>
        <taxon>Alphaproteobacteria</taxon>
        <taxon>Caulobacterales</taxon>
        <taxon>Caulobacteraceae</taxon>
        <taxon>Phenylobacterium</taxon>
    </lineage>
</organism>
<dbReference type="InterPro" id="IPR013830">
    <property type="entry name" value="SGNH_hydro"/>
</dbReference>
<name>A0ABW4N0Q8_9CAUL</name>
<accession>A0ABW4N0Q8</accession>
<dbReference type="PANTHER" id="PTHR30383:SF5">
    <property type="entry name" value="SGNH HYDROLASE-TYPE ESTERASE DOMAIN-CONTAINING PROTEIN"/>
    <property type="match status" value="1"/>
</dbReference>
<evidence type="ECO:0000259" key="2">
    <source>
        <dbReference type="Pfam" id="PF13472"/>
    </source>
</evidence>
<reference evidence="4" key="1">
    <citation type="journal article" date="2019" name="Int. J. Syst. Evol. Microbiol.">
        <title>The Global Catalogue of Microorganisms (GCM) 10K type strain sequencing project: providing services to taxonomists for standard genome sequencing and annotation.</title>
        <authorList>
            <consortium name="The Broad Institute Genomics Platform"/>
            <consortium name="The Broad Institute Genome Sequencing Center for Infectious Disease"/>
            <person name="Wu L."/>
            <person name="Ma J."/>
        </authorList>
    </citation>
    <scope>NUCLEOTIDE SEQUENCE [LARGE SCALE GENOMIC DNA]</scope>
    <source>
        <strain evidence="4">DFY28</strain>
    </source>
</reference>
<dbReference type="EMBL" id="JBHUEY010000001">
    <property type="protein sequence ID" value="MFD1783616.1"/>
    <property type="molecule type" value="Genomic_DNA"/>
</dbReference>
<dbReference type="CDD" id="cd01822">
    <property type="entry name" value="Lysophospholipase_L1_like"/>
    <property type="match status" value="1"/>
</dbReference>